<dbReference type="KEGG" id="rsz:108818552"/>
<proteinExistence type="predicted"/>
<reference evidence="5" key="2">
    <citation type="submission" date="2025-08" db="UniProtKB">
        <authorList>
            <consortium name="RefSeq"/>
        </authorList>
    </citation>
    <scope>IDENTIFICATION</scope>
    <source>
        <tissue evidence="5">Leaf</tissue>
    </source>
</reference>
<evidence type="ECO:0000313" key="5">
    <source>
        <dbReference type="RefSeq" id="XP_018447035.2"/>
    </source>
</evidence>
<gene>
    <name evidence="5" type="primary">LOC108818552</name>
</gene>
<dbReference type="NCBIfam" id="TIGR01640">
    <property type="entry name" value="F_box_assoc_1"/>
    <property type="match status" value="1"/>
</dbReference>
<feature type="compositionally biased region" description="Basic and acidic residues" evidence="1">
    <location>
        <begin position="1"/>
        <end position="10"/>
    </location>
</feature>
<feature type="domain" description="F-box" evidence="2">
    <location>
        <begin position="60"/>
        <end position="95"/>
    </location>
</feature>
<dbReference type="PANTHER" id="PTHR31111">
    <property type="entry name" value="BNAA05G37150D PROTEIN-RELATED"/>
    <property type="match status" value="1"/>
</dbReference>
<dbReference type="Pfam" id="PF08268">
    <property type="entry name" value="FBA_3"/>
    <property type="match status" value="1"/>
</dbReference>
<dbReference type="GeneID" id="108818552"/>
<name>A0A6J0KGK9_RAPSA</name>
<dbReference type="InterPro" id="IPR017451">
    <property type="entry name" value="F-box-assoc_interact_dom"/>
</dbReference>
<evidence type="ECO:0000313" key="4">
    <source>
        <dbReference type="Proteomes" id="UP000504610"/>
    </source>
</evidence>
<dbReference type="Proteomes" id="UP000504610">
    <property type="component" value="Chromosome 2"/>
</dbReference>
<feature type="domain" description="F-box associated beta-propeller type 3" evidence="3">
    <location>
        <begin position="120"/>
        <end position="408"/>
    </location>
</feature>
<dbReference type="SUPFAM" id="SSF81383">
    <property type="entry name" value="F-box domain"/>
    <property type="match status" value="1"/>
</dbReference>
<protein>
    <submittedName>
        <fullName evidence="5">F-box protein At1g30790-like</fullName>
    </submittedName>
</protein>
<dbReference type="PANTHER" id="PTHR31111:SF100">
    <property type="entry name" value="F-BOX DOMAIN-CONTAINING PROTEIN"/>
    <property type="match status" value="1"/>
</dbReference>
<dbReference type="OrthoDB" id="1079956at2759"/>
<evidence type="ECO:0000256" key="1">
    <source>
        <dbReference type="SAM" id="MobiDB-lite"/>
    </source>
</evidence>
<sequence length="434" mass="48884">MTKSKEHESSSRFILEPIPLDLKKKKMDRSPANHHQREVDESRDGNGVGSDKKILHVFFPYDMEVETLIRLPGKSLMRFLCVSKTWSSLIRSQRFVASYYAAKPPRFTVTFTNGVLCEPKRLFIFSGEEEVTSSSSSLVANLDMTIPSVTLNHSGFKYSSVNGFMAVNDGLKFIICNPTTGQVITFHCKATDTCLGYDPVGDQFKALTLLTSRYAHDPSFMVHEVKRLGRGGRVVSRTQITSPPYHPVTRGRCINGFIYYAASVPAETPVFVCFDVRYETILSFIPTPREVLFWQALTSLIDYKGKLAVVVPICQGRGSSFDRFNLWILEDVTKQEWSKQTFELPLSLPFNIGMGKRMISQGTNKAGEIIFSPATLPDRAQPFYVFYFNPVTNNMRRVRIHGVADTEDFLSRYGLTGICAASFSPHHVDSIAFL</sequence>
<evidence type="ECO:0000259" key="2">
    <source>
        <dbReference type="Pfam" id="PF00646"/>
    </source>
</evidence>
<evidence type="ECO:0000259" key="3">
    <source>
        <dbReference type="Pfam" id="PF08268"/>
    </source>
</evidence>
<feature type="region of interest" description="Disordered" evidence="1">
    <location>
        <begin position="1"/>
        <end position="47"/>
    </location>
</feature>
<dbReference type="InterPro" id="IPR036047">
    <property type="entry name" value="F-box-like_dom_sf"/>
</dbReference>
<dbReference type="InterPro" id="IPR001810">
    <property type="entry name" value="F-box_dom"/>
</dbReference>
<dbReference type="AlphaFoldDB" id="A0A6J0KGK9"/>
<organism evidence="4 5">
    <name type="scientific">Raphanus sativus</name>
    <name type="common">Radish</name>
    <name type="synonym">Raphanus raphanistrum var. sativus</name>
    <dbReference type="NCBI Taxonomy" id="3726"/>
    <lineage>
        <taxon>Eukaryota</taxon>
        <taxon>Viridiplantae</taxon>
        <taxon>Streptophyta</taxon>
        <taxon>Embryophyta</taxon>
        <taxon>Tracheophyta</taxon>
        <taxon>Spermatophyta</taxon>
        <taxon>Magnoliopsida</taxon>
        <taxon>eudicotyledons</taxon>
        <taxon>Gunneridae</taxon>
        <taxon>Pentapetalae</taxon>
        <taxon>rosids</taxon>
        <taxon>malvids</taxon>
        <taxon>Brassicales</taxon>
        <taxon>Brassicaceae</taxon>
        <taxon>Brassiceae</taxon>
        <taxon>Raphanus</taxon>
    </lineage>
</organism>
<accession>A0A6J0KGK9</accession>
<dbReference type="RefSeq" id="XP_018447035.2">
    <property type="nucleotide sequence ID" value="XM_018591533.2"/>
</dbReference>
<keyword evidence="4" id="KW-1185">Reference proteome</keyword>
<feature type="compositionally biased region" description="Basic and acidic residues" evidence="1">
    <location>
        <begin position="28"/>
        <end position="47"/>
    </location>
</feature>
<dbReference type="Pfam" id="PF00646">
    <property type="entry name" value="F-box"/>
    <property type="match status" value="1"/>
</dbReference>
<dbReference type="InterPro" id="IPR013187">
    <property type="entry name" value="F-box-assoc_dom_typ3"/>
</dbReference>
<reference evidence="4" key="1">
    <citation type="journal article" date="2019" name="Database">
        <title>The radish genome database (RadishGD): an integrated information resource for radish genomics.</title>
        <authorList>
            <person name="Yu H.J."/>
            <person name="Baek S."/>
            <person name="Lee Y.J."/>
            <person name="Cho A."/>
            <person name="Mun J.H."/>
        </authorList>
    </citation>
    <scope>NUCLEOTIDE SEQUENCE [LARGE SCALE GENOMIC DNA]</scope>
    <source>
        <strain evidence="4">cv. WK10039</strain>
    </source>
</reference>